<organism evidence="5 6">
    <name type="scientific">Hymenobacter ginkgonis</name>
    <dbReference type="NCBI Taxonomy" id="2682976"/>
    <lineage>
        <taxon>Bacteria</taxon>
        <taxon>Pseudomonadati</taxon>
        <taxon>Bacteroidota</taxon>
        <taxon>Cytophagia</taxon>
        <taxon>Cytophagales</taxon>
        <taxon>Hymenobacteraceae</taxon>
        <taxon>Hymenobacter</taxon>
    </lineage>
</organism>
<evidence type="ECO:0000259" key="4">
    <source>
        <dbReference type="PROSITE" id="PS51782"/>
    </source>
</evidence>
<dbReference type="InterPro" id="IPR036779">
    <property type="entry name" value="LysM_dom_sf"/>
</dbReference>
<proteinExistence type="inferred from homology"/>
<dbReference type="GO" id="GO:0008932">
    <property type="term" value="F:lytic endotransglycosylase activity"/>
    <property type="evidence" value="ECO:0007669"/>
    <property type="project" value="TreeGrafter"/>
</dbReference>
<accession>A0A7K1TM23</accession>
<dbReference type="Gene3D" id="3.10.350.10">
    <property type="entry name" value="LysM domain"/>
    <property type="match status" value="3"/>
</dbReference>
<comment type="caution">
    <text evidence="5">The sequence shown here is derived from an EMBL/GenBank/DDBJ whole genome shotgun (WGS) entry which is preliminary data.</text>
</comment>
<comment type="similarity">
    <text evidence="1">Belongs to the transglycosylase Slt family.</text>
</comment>
<dbReference type="InterPro" id="IPR023346">
    <property type="entry name" value="Lysozyme-like_dom_sf"/>
</dbReference>
<sequence>MKASHQLPTPRRKKRKLARRLLALVLTLGALPALAQHGRHRAALPPALPPSPTDTVRQVVELPAATIDSLAVEPLEEPAVDSARLVWLQTPATLSDLVGDRLGCIETAAPHQFNAAVLAYVRLFTERQRNYTQHVLEREQFYFPIFERYLAQYNLPAELKYLSVVESALIPTAKSPVGAVGLWQFMPPTASDLRLKRDEWVDERMQPEKATEAACKHLRYLYGVFHDWELVLAAYNWGAGNVQRVIRKTGKRNFWDLYSHMPAETRNYVPTFTAIMYAMKYAPEHSLNDPSLRYQHYEPLDTLGVRGQALDLRRLSRALGYSDSLAMNRYNPELRHGALPAGYRPYVLRYPSTAREHLGDVDRATLLAYCQPSSDLPQPLAILPPHLEGVAPWPTQVALASTHAGAESTAAPHFRRLRYTVRRGQTLADIAEKYEVSPAQLRKWNELSKGQSLKPGRQLVVFVPLPAPTVPEPSVLRPIPALAAVPHRAMAVDSAAQALAAANQRYAREAQAVAAREAAQAQALLRAQRQQAARIAAEQRQAIFRAAALAKANKAATEALARTTPAPTPLGATEPVLADAADAAIDSAATVAPTPRRSRNRAVQVAAAQPRELAREDLPTPKPTAAPRPEIYTVRAGDNLSNLAQEWGLSVSQLKAWNSLSNGTVLAGQRLRLSPVAESTASLAITKPTPHPKPDAPSLRLGTHTVQAGDTLYNISRRFKVSVEELRRLNHLTSDEVKLGQKLVVRS</sequence>
<dbReference type="PROSITE" id="PS51782">
    <property type="entry name" value="LYSM"/>
    <property type="match status" value="3"/>
</dbReference>
<feature type="domain" description="LysM" evidence="4">
    <location>
        <begin position="417"/>
        <end position="461"/>
    </location>
</feature>
<dbReference type="SUPFAM" id="SSF54106">
    <property type="entry name" value="LysM domain"/>
    <property type="match status" value="3"/>
</dbReference>
<dbReference type="SMART" id="SM00257">
    <property type="entry name" value="LysM"/>
    <property type="match status" value="3"/>
</dbReference>
<feature type="domain" description="LysM" evidence="4">
    <location>
        <begin position="630"/>
        <end position="673"/>
    </location>
</feature>
<feature type="domain" description="LysM" evidence="4">
    <location>
        <begin position="702"/>
        <end position="745"/>
    </location>
</feature>
<dbReference type="Pfam" id="PF01476">
    <property type="entry name" value="LysM"/>
    <property type="match status" value="3"/>
</dbReference>
<dbReference type="PANTHER" id="PTHR33734">
    <property type="entry name" value="LYSM DOMAIN-CONTAINING GPI-ANCHORED PROTEIN 2"/>
    <property type="match status" value="1"/>
</dbReference>
<dbReference type="CDD" id="cd00118">
    <property type="entry name" value="LysM"/>
    <property type="match status" value="3"/>
</dbReference>
<dbReference type="RefSeq" id="WP_157569943.1">
    <property type="nucleotide sequence ID" value="NZ_WQKZ01000010.1"/>
</dbReference>
<dbReference type="CDD" id="cd16894">
    <property type="entry name" value="MltD-like"/>
    <property type="match status" value="1"/>
</dbReference>
<dbReference type="PANTHER" id="PTHR33734:SF22">
    <property type="entry name" value="MEMBRANE-BOUND LYTIC MUREIN TRANSGLYCOSYLASE D"/>
    <property type="match status" value="1"/>
</dbReference>
<evidence type="ECO:0000313" key="5">
    <source>
        <dbReference type="EMBL" id="MVN79171.1"/>
    </source>
</evidence>
<dbReference type="SUPFAM" id="SSF53955">
    <property type="entry name" value="Lysozyme-like"/>
    <property type="match status" value="1"/>
</dbReference>
<keyword evidence="3" id="KW-0732">Signal</keyword>
<dbReference type="EMBL" id="WQKZ01000010">
    <property type="protein sequence ID" value="MVN79171.1"/>
    <property type="molecule type" value="Genomic_DNA"/>
</dbReference>
<feature type="region of interest" description="Disordered" evidence="2">
    <location>
        <begin position="591"/>
        <end position="610"/>
    </location>
</feature>
<dbReference type="GO" id="GO:0000270">
    <property type="term" value="P:peptidoglycan metabolic process"/>
    <property type="evidence" value="ECO:0007669"/>
    <property type="project" value="InterPro"/>
</dbReference>
<gene>
    <name evidence="5" type="ORF">GO988_22805</name>
</gene>
<feature type="chain" id="PRO_5029752498" evidence="3">
    <location>
        <begin position="36"/>
        <end position="747"/>
    </location>
</feature>
<feature type="signal peptide" evidence="3">
    <location>
        <begin position="1"/>
        <end position="35"/>
    </location>
</feature>
<dbReference type="AlphaFoldDB" id="A0A7K1TM23"/>
<evidence type="ECO:0000256" key="2">
    <source>
        <dbReference type="SAM" id="MobiDB-lite"/>
    </source>
</evidence>
<evidence type="ECO:0000256" key="3">
    <source>
        <dbReference type="SAM" id="SignalP"/>
    </source>
</evidence>
<evidence type="ECO:0000313" key="6">
    <source>
        <dbReference type="Proteomes" id="UP000441336"/>
    </source>
</evidence>
<dbReference type="PROSITE" id="PS00922">
    <property type="entry name" value="TRANSGLYCOSYLASE"/>
    <property type="match status" value="1"/>
</dbReference>
<protein>
    <submittedName>
        <fullName evidence="5">LysM peptidoglycan-binding domain-containing protein</fullName>
    </submittedName>
</protein>
<dbReference type="InterPro" id="IPR008258">
    <property type="entry name" value="Transglycosylase_SLT_dom_1"/>
</dbReference>
<dbReference type="GO" id="GO:0016020">
    <property type="term" value="C:membrane"/>
    <property type="evidence" value="ECO:0007669"/>
    <property type="project" value="InterPro"/>
</dbReference>
<dbReference type="InterPro" id="IPR000189">
    <property type="entry name" value="Transglyc_AS"/>
</dbReference>
<dbReference type="Pfam" id="PF01464">
    <property type="entry name" value="SLT"/>
    <property type="match status" value="1"/>
</dbReference>
<dbReference type="InterPro" id="IPR018392">
    <property type="entry name" value="LysM"/>
</dbReference>
<dbReference type="Gene3D" id="1.10.530.10">
    <property type="match status" value="1"/>
</dbReference>
<keyword evidence="6" id="KW-1185">Reference proteome</keyword>
<reference evidence="5 6" key="1">
    <citation type="submission" date="2019-12" db="EMBL/GenBank/DDBJ databases">
        <title>Hymenobacter sp. HMF4947 Genome sequencing and assembly.</title>
        <authorList>
            <person name="Kang H."/>
            <person name="Cha I."/>
            <person name="Kim H."/>
            <person name="Joh K."/>
        </authorList>
    </citation>
    <scope>NUCLEOTIDE SEQUENCE [LARGE SCALE GENOMIC DNA]</scope>
    <source>
        <strain evidence="5 6">HMF4947</strain>
    </source>
</reference>
<dbReference type="Proteomes" id="UP000441336">
    <property type="component" value="Unassembled WGS sequence"/>
</dbReference>
<name>A0A7K1TM23_9BACT</name>
<evidence type="ECO:0000256" key="1">
    <source>
        <dbReference type="ARBA" id="ARBA00007734"/>
    </source>
</evidence>